<gene>
    <name evidence="1" type="ORF">BDV96DRAFT_688387</name>
</gene>
<dbReference type="EMBL" id="ML977326">
    <property type="protein sequence ID" value="KAF2114158.1"/>
    <property type="molecule type" value="Genomic_DNA"/>
</dbReference>
<evidence type="ECO:0000313" key="2">
    <source>
        <dbReference type="Proteomes" id="UP000799770"/>
    </source>
</evidence>
<accession>A0A6A5Z6Y4</accession>
<evidence type="ECO:0000313" key="1">
    <source>
        <dbReference type="EMBL" id="KAF2114158.1"/>
    </source>
</evidence>
<sequence>MAAVRALTPEPEMQAYVETLQRWNAAKEHISALYEDANPAAYCEDSYRDVGRFYYRGAWSAAHYHGNERLESSTRSMIADALDGNRTDRAFFYPWREVEDTLKSALDYLEDKDLSKWLRVEMAQNECFSAISKLIGIERALGCLIECVEVADRIDLRFYGQHLRNEELRRTQAFWAWLSSLPETRAAMRVGRKKEDLLEEARRGYEDTRLRLTIASGADASHDEWPTVTSVRHSWVEQLRALSRTGLVNIVKCHIEGANRNLNNFEDAYRAAGLDFYFTAHCNRHHATLATHPSVLIAREDFSADHPRFMETLNVALDAYRQNIQALDRLITLGEPRAFDCDEIVQLMTLHANQGRQFNVRHGHWQLALMAMMEVMATFPLSIEELEYSAEFRVWLQTLPEVRRLLALNVPRRQIIERLMINEKQILPGGTSQ</sequence>
<proteinExistence type="predicted"/>
<organism evidence="1 2">
    <name type="scientific">Lophiotrema nucula</name>
    <dbReference type="NCBI Taxonomy" id="690887"/>
    <lineage>
        <taxon>Eukaryota</taxon>
        <taxon>Fungi</taxon>
        <taxon>Dikarya</taxon>
        <taxon>Ascomycota</taxon>
        <taxon>Pezizomycotina</taxon>
        <taxon>Dothideomycetes</taxon>
        <taxon>Pleosporomycetidae</taxon>
        <taxon>Pleosporales</taxon>
        <taxon>Lophiotremataceae</taxon>
        <taxon>Lophiotrema</taxon>
    </lineage>
</organism>
<name>A0A6A5Z6Y4_9PLEO</name>
<protein>
    <submittedName>
        <fullName evidence="1">Uncharacterized protein</fullName>
    </submittedName>
</protein>
<dbReference type="Proteomes" id="UP000799770">
    <property type="component" value="Unassembled WGS sequence"/>
</dbReference>
<dbReference type="AlphaFoldDB" id="A0A6A5Z6Y4"/>
<reference evidence="1" key="1">
    <citation type="journal article" date="2020" name="Stud. Mycol.">
        <title>101 Dothideomycetes genomes: a test case for predicting lifestyles and emergence of pathogens.</title>
        <authorList>
            <person name="Haridas S."/>
            <person name="Albert R."/>
            <person name="Binder M."/>
            <person name="Bloem J."/>
            <person name="Labutti K."/>
            <person name="Salamov A."/>
            <person name="Andreopoulos B."/>
            <person name="Baker S."/>
            <person name="Barry K."/>
            <person name="Bills G."/>
            <person name="Bluhm B."/>
            <person name="Cannon C."/>
            <person name="Castanera R."/>
            <person name="Culley D."/>
            <person name="Daum C."/>
            <person name="Ezra D."/>
            <person name="Gonzalez J."/>
            <person name="Henrissat B."/>
            <person name="Kuo A."/>
            <person name="Liang C."/>
            <person name="Lipzen A."/>
            <person name="Lutzoni F."/>
            <person name="Magnuson J."/>
            <person name="Mondo S."/>
            <person name="Nolan M."/>
            <person name="Ohm R."/>
            <person name="Pangilinan J."/>
            <person name="Park H.-J."/>
            <person name="Ramirez L."/>
            <person name="Alfaro M."/>
            <person name="Sun H."/>
            <person name="Tritt A."/>
            <person name="Yoshinaga Y."/>
            <person name="Zwiers L.-H."/>
            <person name="Turgeon B."/>
            <person name="Goodwin S."/>
            <person name="Spatafora J."/>
            <person name="Crous P."/>
            <person name="Grigoriev I."/>
        </authorList>
    </citation>
    <scope>NUCLEOTIDE SEQUENCE</scope>
    <source>
        <strain evidence="1">CBS 627.86</strain>
    </source>
</reference>
<dbReference type="OrthoDB" id="3800825at2759"/>
<keyword evidence="2" id="KW-1185">Reference proteome</keyword>